<protein>
    <submittedName>
        <fullName evidence="1">Uncharacterized protein</fullName>
    </submittedName>
</protein>
<organism evidence="1 2">
    <name type="scientific">Tenebrio molitor</name>
    <name type="common">Yellow mealworm beetle</name>
    <dbReference type="NCBI Taxonomy" id="7067"/>
    <lineage>
        <taxon>Eukaryota</taxon>
        <taxon>Metazoa</taxon>
        <taxon>Ecdysozoa</taxon>
        <taxon>Arthropoda</taxon>
        <taxon>Hexapoda</taxon>
        <taxon>Insecta</taxon>
        <taxon>Pterygota</taxon>
        <taxon>Neoptera</taxon>
        <taxon>Endopterygota</taxon>
        <taxon>Coleoptera</taxon>
        <taxon>Polyphaga</taxon>
        <taxon>Cucujiformia</taxon>
        <taxon>Tenebrionidae</taxon>
        <taxon>Tenebrio</taxon>
    </lineage>
</organism>
<accession>A0A8J6HR60</accession>
<gene>
    <name evidence="1" type="ORF">GEV33_003592</name>
</gene>
<dbReference type="Proteomes" id="UP000719412">
    <property type="component" value="Unassembled WGS sequence"/>
</dbReference>
<comment type="caution">
    <text evidence="1">The sequence shown here is derived from an EMBL/GenBank/DDBJ whole genome shotgun (WGS) entry which is preliminary data.</text>
</comment>
<dbReference type="EMBL" id="JABDTM020015274">
    <property type="protein sequence ID" value="KAH0819199.1"/>
    <property type="molecule type" value="Genomic_DNA"/>
</dbReference>
<sequence length="101" mass="11417">MDGSYRALTLALAVFFCGDWDDVNEPDPSVEPLLDADECGDKVADLPLRQSDAHSLHDETHRDLTAPAIRFTNHRGVFNLRMLDEDGLELDRRHLMVPAWS</sequence>
<evidence type="ECO:0000313" key="1">
    <source>
        <dbReference type="EMBL" id="KAH0819199.1"/>
    </source>
</evidence>
<reference evidence="1" key="1">
    <citation type="journal article" date="2020" name="J Insects Food Feed">
        <title>The yellow mealworm (Tenebrio molitor) genome: a resource for the emerging insects as food and feed industry.</title>
        <authorList>
            <person name="Eriksson T."/>
            <person name="Andere A."/>
            <person name="Kelstrup H."/>
            <person name="Emery V."/>
            <person name="Picard C."/>
        </authorList>
    </citation>
    <scope>NUCLEOTIDE SEQUENCE</scope>
    <source>
        <strain evidence="1">Stoneville</strain>
        <tissue evidence="1">Whole head</tissue>
    </source>
</reference>
<proteinExistence type="predicted"/>
<name>A0A8J6HR60_TENMO</name>
<evidence type="ECO:0000313" key="2">
    <source>
        <dbReference type="Proteomes" id="UP000719412"/>
    </source>
</evidence>
<reference evidence="1" key="2">
    <citation type="submission" date="2021-08" db="EMBL/GenBank/DDBJ databases">
        <authorList>
            <person name="Eriksson T."/>
        </authorList>
    </citation>
    <scope>NUCLEOTIDE SEQUENCE</scope>
    <source>
        <strain evidence="1">Stoneville</strain>
        <tissue evidence="1">Whole head</tissue>
    </source>
</reference>
<keyword evidence="2" id="KW-1185">Reference proteome</keyword>
<dbReference type="AlphaFoldDB" id="A0A8J6HR60"/>